<dbReference type="Proteomes" id="UP001139158">
    <property type="component" value="Unassembled WGS sequence"/>
</dbReference>
<evidence type="ECO:0000313" key="11">
    <source>
        <dbReference type="EMBL" id="MCC3299257.1"/>
    </source>
</evidence>
<dbReference type="Gene3D" id="1.20.81.30">
    <property type="entry name" value="Type II secretion system (T2SS), domain F"/>
    <property type="match status" value="2"/>
</dbReference>
<dbReference type="PANTHER" id="PTHR30012">
    <property type="entry name" value="GENERAL SECRETION PATHWAY PROTEIN"/>
    <property type="match status" value="1"/>
</dbReference>
<keyword evidence="6 9" id="KW-1133">Transmembrane helix</keyword>
<evidence type="ECO:0000256" key="7">
    <source>
        <dbReference type="ARBA" id="ARBA00023136"/>
    </source>
</evidence>
<dbReference type="InterPro" id="IPR001992">
    <property type="entry name" value="T2SS_GspF/T4SS_PilC_CS"/>
</dbReference>
<gene>
    <name evidence="11" type="ORF">LJ757_15815</name>
</gene>
<evidence type="ECO:0000313" key="12">
    <source>
        <dbReference type="Proteomes" id="UP001139158"/>
    </source>
</evidence>
<reference evidence="11" key="1">
    <citation type="submission" date="2021-10" db="EMBL/GenBank/DDBJ databases">
        <title>Novel species in genus Arthrobacter.</title>
        <authorList>
            <person name="Liu Y."/>
        </authorList>
    </citation>
    <scope>NUCLEOTIDE SEQUENCE</scope>
    <source>
        <strain evidence="11">Zg-Y453</strain>
    </source>
</reference>
<dbReference type="RefSeq" id="WP_227897245.1">
    <property type="nucleotide sequence ID" value="NZ_CP099467.1"/>
</dbReference>
<sequence>MTTTAEAPGKPKNIEYFYRVKLAGGKTESGKASYPSRAALIAKLTRMDGYESIIEVRESGLPTVGKKARPKQRSLVAASRQLSLCLEVGMDDRASIDAVAGGGEIEDPVLAYGLAQVSKDMGAEGMKMSEAMAQYPYIFPQLMTETLHAGEEGGFVAKAAAQAADDLEAADDQRAKLKKAMTYPMVILVLSAAIFVFMMMYVVPKFGGLYDELSGGTAELPKITQMVMAASDQMIWAVPTVVITGIIAGIWYRRNSQEQKVREFIDPLKFKLPIFGGLFRKIALAKFCSVLASLTENRVHEIQALTITAGSVGNVAMEKAILAARDGKLRGESIVEPLSKEPLFPKLLIQFMAIAEETGGMAKSLRAVGRLYERDADATTNNMEALIQPIFLIGIAVMVLIIALAVYLPYFSMGDIVSPY</sequence>
<evidence type="ECO:0000256" key="6">
    <source>
        <dbReference type="ARBA" id="ARBA00022989"/>
    </source>
</evidence>
<protein>
    <submittedName>
        <fullName evidence="11">Type II secretion system F family protein</fullName>
    </submittedName>
</protein>
<evidence type="ECO:0000256" key="1">
    <source>
        <dbReference type="ARBA" id="ARBA00004651"/>
    </source>
</evidence>
<evidence type="ECO:0000256" key="3">
    <source>
        <dbReference type="ARBA" id="ARBA00022448"/>
    </source>
</evidence>
<feature type="transmembrane region" description="Helical" evidence="9">
    <location>
        <begin position="390"/>
        <end position="410"/>
    </location>
</feature>
<evidence type="ECO:0000256" key="8">
    <source>
        <dbReference type="RuleBase" id="RU003923"/>
    </source>
</evidence>
<dbReference type="AlphaFoldDB" id="A0A9X1MI11"/>
<evidence type="ECO:0000259" key="10">
    <source>
        <dbReference type="Pfam" id="PF00482"/>
    </source>
</evidence>
<keyword evidence="5 8" id="KW-0812">Transmembrane</keyword>
<feature type="domain" description="Type II secretion system protein GspF" evidence="10">
    <location>
        <begin position="287"/>
        <end position="409"/>
    </location>
</feature>
<dbReference type="InterPro" id="IPR042094">
    <property type="entry name" value="T2SS_GspF_sf"/>
</dbReference>
<evidence type="ECO:0000256" key="9">
    <source>
        <dbReference type="SAM" id="Phobius"/>
    </source>
</evidence>
<dbReference type="InterPro" id="IPR018076">
    <property type="entry name" value="T2SS_GspF_dom"/>
</dbReference>
<comment type="caution">
    <text evidence="11">The sequence shown here is derived from an EMBL/GenBank/DDBJ whole genome shotgun (WGS) entry which is preliminary data.</text>
</comment>
<dbReference type="PROSITE" id="PS00874">
    <property type="entry name" value="T2SP_F"/>
    <property type="match status" value="1"/>
</dbReference>
<keyword evidence="7 9" id="KW-0472">Membrane</keyword>
<accession>A0A9X1MI11</accession>
<evidence type="ECO:0000256" key="2">
    <source>
        <dbReference type="ARBA" id="ARBA00005745"/>
    </source>
</evidence>
<keyword evidence="3 8" id="KW-0813">Transport</keyword>
<name>A0A9X1MI11_9MICC</name>
<evidence type="ECO:0000256" key="4">
    <source>
        <dbReference type="ARBA" id="ARBA00022475"/>
    </source>
</evidence>
<dbReference type="Pfam" id="PF00482">
    <property type="entry name" value="T2SSF"/>
    <property type="match status" value="2"/>
</dbReference>
<dbReference type="GO" id="GO:0009306">
    <property type="term" value="P:protein secretion"/>
    <property type="evidence" value="ECO:0007669"/>
    <property type="project" value="InterPro"/>
</dbReference>
<feature type="transmembrane region" description="Helical" evidence="9">
    <location>
        <begin position="234"/>
        <end position="252"/>
    </location>
</feature>
<keyword evidence="12" id="KW-1185">Reference proteome</keyword>
<dbReference type="PRINTS" id="PR00812">
    <property type="entry name" value="BCTERIALGSPF"/>
</dbReference>
<organism evidence="11 12">
    <name type="scientific">Arthrobacter caoxuetaonis</name>
    <dbReference type="NCBI Taxonomy" id="2886935"/>
    <lineage>
        <taxon>Bacteria</taxon>
        <taxon>Bacillati</taxon>
        <taxon>Actinomycetota</taxon>
        <taxon>Actinomycetes</taxon>
        <taxon>Micrococcales</taxon>
        <taxon>Micrococcaceae</taxon>
        <taxon>Arthrobacter</taxon>
    </lineage>
</organism>
<comment type="similarity">
    <text evidence="2 8">Belongs to the GSP F family.</text>
</comment>
<proteinExistence type="inferred from homology"/>
<dbReference type="PANTHER" id="PTHR30012:SF0">
    <property type="entry name" value="TYPE II SECRETION SYSTEM PROTEIN F-RELATED"/>
    <property type="match status" value="1"/>
</dbReference>
<dbReference type="EMBL" id="JAJFZV010000018">
    <property type="protein sequence ID" value="MCC3299257.1"/>
    <property type="molecule type" value="Genomic_DNA"/>
</dbReference>
<feature type="domain" description="Type II secretion system protein GspF" evidence="10">
    <location>
        <begin position="79"/>
        <end position="204"/>
    </location>
</feature>
<keyword evidence="4" id="KW-1003">Cell membrane</keyword>
<dbReference type="GO" id="GO:0005886">
    <property type="term" value="C:plasma membrane"/>
    <property type="evidence" value="ECO:0007669"/>
    <property type="project" value="UniProtKB-SubCell"/>
</dbReference>
<evidence type="ECO:0000256" key="5">
    <source>
        <dbReference type="ARBA" id="ARBA00022692"/>
    </source>
</evidence>
<feature type="transmembrane region" description="Helical" evidence="9">
    <location>
        <begin position="183"/>
        <end position="203"/>
    </location>
</feature>
<dbReference type="InterPro" id="IPR003004">
    <property type="entry name" value="GspF/PilC"/>
</dbReference>
<comment type="subcellular location">
    <subcellularLocation>
        <location evidence="1 8">Cell membrane</location>
        <topology evidence="1 8">Multi-pass membrane protein</topology>
    </subcellularLocation>
</comment>